<reference evidence="2" key="1">
    <citation type="submission" date="2023-03" db="EMBL/GenBank/DDBJ databases">
        <title>Massive genome expansion in bonnet fungi (Mycena s.s.) driven by repeated elements and novel gene families across ecological guilds.</title>
        <authorList>
            <consortium name="Lawrence Berkeley National Laboratory"/>
            <person name="Harder C.B."/>
            <person name="Miyauchi S."/>
            <person name="Viragh M."/>
            <person name="Kuo A."/>
            <person name="Thoen E."/>
            <person name="Andreopoulos B."/>
            <person name="Lu D."/>
            <person name="Skrede I."/>
            <person name="Drula E."/>
            <person name="Henrissat B."/>
            <person name="Morin E."/>
            <person name="Kohler A."/>
            <person name="Barry K."/>
            <person name="LaButti K."/>
            <person name="Morin E."/>
            <person name="Salamov A."/>
            <person name="Lipzen A."/>
            <person name="Mereny Z."/>
            <person name="Hegedus B."/>
            <person name="Baldrian P."/>
            <person name="Stursova M."/>
            <person name="Weitz H."/>
            <person name="Taylor A."/>
            <person name="Grigoriev I.V."/>
            <person name="Nagy L.G."/>
            <person name="Martin F."/>
            <person name="Kauserud H."/>
        </authorList>
    </citation>
    <scope>NUCLEOTIDE SEQUENCE</scope>
    <source>
        <strain evidence="2">CBHHK182m</strain>
    </source>
</reference>
<evidence type="ECO:0000256" key="1">
    <source>
        <dbReference type="SAM" id="MobiDB-lite"/>
    </source>
</evidence>
<gene>
    <name evidence="2" type="ORF">B0H16DRAFT_1791677</name>
</gene>
<dbReference type="EMBL" id="JARKIB010000231">
    <property type="protein sequence ID" value="KAJ7721305.1"/>
    <property type="molecule type" value="Genomic_DNA"/>
</dbReference>
<keyword evidence="3" id="KW-1185">Reference proteome</keyword>
<evidence type="ECO:0000313" key="2">
    <source>
        <dbReference type="EMBL" id="KAJ7721305.1"/>
    </source>
</evidence>
<evidence type="ECO:0000313" key="3">
    <source>
        <dbReference type="Proteomes" id="UP001215598"/>
    </source>
</evidence>
<name>A0AAD7HJL0_9AGAR</name>
<proteinExistence type="predicted"/>
<dbReference type="AlphaFoldDB" id="A0AAD7HJL0"/>
<sequence length="557" mass="62187">MSCISWLYSHHDTDTARWPPAVRIRVQIEGSDRDVGDRWLRRREGDTVGHFIPWVELAIVTFIRNPEMISAVEASQRGGGVSQGVLGSLGSGDVGGGRKEGEAEPFDPNKLALLLPTTAHGITDAARLNSTPTLTCLQNGLLLSQSLYRADMDRAMRLELARVGMQTILVLRSDALGHTEEQIIQSGDVNYMALNFTPFSHPSTLSFNRVQTSHTSADGPRTSYHLFHTHPPGFAATHPLRDSLTIRVLAIPVVAGGGSPVWVELMRRDAGMVRMDEGRRTQEGSGLRGRARCACCRVIADFGMRSERRNLDLSGPRANTTSLIRSMAGWSSTIGPACGSREQSMDEELRGNVYNMVCQVDRAARARPRLFARIHRRRQRTFESGGCVALIVPSPHFSPARATPYQTISDAQRRMRDYITRAVRWQRKRKRSSGAEILSHPENRTMSQTRPGQDEGYMRGGIFVWSGGLLVPSVYFVRASICPSPRRAHANSAFAKRYTSNKQSSEQLQSFAPVQAYSRWTMLVETFYERLQAFQHRLINLPIIQAHVLRRTTVNVP</sequence>
<protein>
    <submittedName>
        <fullName evidence="2">Uncharacterized protein</fullName>
    </submittedName>
</protein>
<comment type="caution">
    <text evidence="2">The sequence shown here is derived from an EMBL/GenBank/DDBJ whole genome shotgun (WGS) entry which is preliminary data.</text>
</comment>
<organism evidence="2 3">
    <name type="scientific">Mycena metata</name>
    <dbReference type="NCBI Taxonomy" id="1033252"/>
    <lineage>
        <taxon>Eukaryota</taxon>
        <taxon>Fungi</taxon>
        <taxon>Dikarya</taxon>
        <taxon>Basidiomycota</taxon>
        <taxon>Agaricomycotina</taxon>
        <taxon>Agaricomycetes</taxon>
        <taxon>Agaricomycetidae</taxon>
        <taxon>Agaricales</taxon>
        <taxon>Marasmiineae</taxon>
        <taxon>Mycenaceae</taxon>
        <taxon>Mycena</taxon>
    </lineage>
</organism>
<feature type="region of interest" description="Disordered" evidence="1">
    <location>
        <begin position="430"/>
        <end position="454"/>
    </location>
</feature>
<accession>A0AAD7HJL0</accession>
<dbReference type="Proteomes" id="UP001215598">
    <property type="component" value="Unassembled WGS sequence"/>
</dbReference>